<keyword evidence="3" id="KW-1185">Reference proteome</keyword>
<name>A0A542E5C4_9MICO</name>
<dbReference type="PANTHER" id="PTHR37507:SF2">
    <property type="entry name" value="SPORULATION PROTEIN YDCC"/>
    <property type="match status" value="1"/>
</dbReference>
<dbReference type="RefSeq" id="WP_141849751.1">
    <property type="nucleotide sequence ID" value="NZ_BAAAPR010000012.1"/>
</dbReference>
<comment type="caution">
    <text evidence="2">The sequence shown here is derived from an EMBL/GenBank/DDBJ whole genome shotgun (WGS) entry which is preliminary data.</text>
</comment>
<keyword evidence="2" id="KW-0449">Lipoprotein</keyword>
<evidence type="ECO:0000313" key="3">
    <source>
        <dbReference type="Proteomes" id="UP000317893"/>
    </source>
</evidence>
<dbReference type="InterPro" id="IPR029046">
    <property type="entry name" value="LolA/LolB/LppX"/>
</dbReference>
<dbReference type="AlphaFoldDB" id="A0A542E5C4"/>
<sequence>MSTTLHRPAVRWSAPVAAVAVIAGGALWVGRPASADGGLPTLTAQQLLVAAQRSAAAGSVTGLSGTVRQRVDLGLPDLGSLAGSGAGGSSASGGLSPMTLLSGTRTWRVWVDGPTRQRVALVSQLGESDVVRDGRTVWTWDSAEKTATKVELPAPTGKPGAAANRTPTDLVPRTPQEAADQALAAAGRTTDVTTSGLATVAGRDAYELVLTPKDAATRVGQVRIALDGATKVPLRVEVFARGASTPAVDVGFTSVDLSTPAASTFAFTPPPGATVRTESVPQPSAPDAADRAKGEAAAQALAPHVVGDGWSSVLVASVGAATKAAGSGATSDPSGAQDPSAALGVLPKVSGSWGSGRLLDGALFSAVLTDDGRVAVGAVAPDRLYAALSAH</sequence>
<dbReference type="PANTHER" id="PTHR37507">
    <property type="entry name" value="SPORULATION PROTEIN YDCC"/>
    <property type="match status" value="1"/>
</dbReference>
<dbReference type="InterPro" id="IPR052944">
    <property type="entry name" value="Sporulation_related"/>
</dbReference>
<feature type="region of interest" description="Disordered" evidence="1">
    <location>
        <begin position="268"/>
        <end position="296"/>
    </location>
</feature>
<evidence type="ECO:0000256" key="1">
    <source>
        <dbReference type="SAM" id="MobiDB-lite"/>
    </source>
</evidence>
<dbReference type="Gene3D" id="2.50.20.10">
    <property type="entry name" value="Lipoprotein localisation LolA/LolB/LppX"/>
    <property type="match status" value="1"/>
</dbReference>
<dbReference type="OrthoDB" id="4822274at2"/>
<dbReference type="EMBL" id="VFMN01000001">
    <property type="protein sequence ID" value="TQJ10538.1"/>
    <property type="molecule type" value="Genomic_DNA"/>
</dbReference>
<reference evidence="2 3" key="1">
    <citation type="submission" date="2019-06" db="EMBL/GenBank/DDBJ databases">
        <title>Sequencing the genomes of 1000 actinobacteria strains.</title>
        <authorList>
            <person name="Klenk H.-P."/>
        </authorList>
    </citation>
    <scope>NUCLEOTIDE SEQUENCE [LARGE SCALE GENOMIC DNA]</scope>
    <source>
        <strain evidence="2 3">DSM 18607</strain>
    </source>
</reference>
<dbReference type="Pfam" id="PF09865">
    <property type="entry name" value="DUF2092"/>
    <property type="match status" value="1"/>
</dbReference>
<protein>
    <submittedName>
        <fullName evidence="2">Outer membrane lipoprotein-sorting protein</fullName>
    </submittedName>
</protein>
<accession>A0A542E5C4</accession>
<gene>
    <name evidence="2" type="ORF">FB458_3664</name>
</gene>
<proteinExistence type="predicted"/>
<dbReference type="SUPFAM" id="SSF89392">
    <property type="entry name" value="Prokaryotic lipoproteins and lipoprotein localization factors"/>
    <property type="match status" value="1"/>
</dbReference>
<evidence type="ECO:0000313" key="2">
    <source>
        <dbReference type="EMBL" id="TQJ10538.1"/>
    </source>
</evidence>
<organism evidence="2 3">
    <name type="scientific">Lapillicoccus jejuensis</name>
    <dbReference type="NCBI Taxonomy" id="402171"/>
    <lineage>
        <taxon>Bacteria</taxon>
        <taxon>Bacillati</taxon>
        <taxon>Actinomycetota</taxon>
        <taxon>Actinomycetes</taxon>
        <taxon>Micrococcales</taxon>
        <taxon>Intrasporangiaceae</taxon>
        <taxon>Lapillicoccus</taxon>
    </lineage>
</organism>
<dbReference type="Proteomes" id="UP000317893">
    <property type="component" value="Unassembled WGS sequence"/>
</dbReference>
<dbReference type="InterPro" id="IPR019207">
    <property type="entry name" value="DUF2092"/>
</dbReference>